<evidence type="ECO:0000256" key="8">
    <source>
        <dbReference type="ARBA" id="ARBA00034078"/>
    </source>
</evidence>
<reference evidence="11" key="1">
    <citation type="journal article" date="2021" name="Environ. Microbiol.">
        <title>Cryptic niche differentiation of novel sediment ecotypes of Rugeria pomeroyi correlates with nitrate respiration.</title>
        <authorList>
            <person name="Lin X."/>
            <person name="McNichol J."/>
            <person name="Chu X."/>
            <person name="Qian Y."/>
            <person name="Luo H."/>
        </authorList>
    </citation>
    <scope>NUCLEOTIDE SEQUENCE</scope>
    <source>
        <strain evidence="11">SZCCDBB064</strain>
    </source>
</reference>
<evidence type="ECO:0000313" key="12">
    <source>
        <dbReference type="Proteomes" id="UP000813672"/>
    </source>
</evidence>
<dbReference type="GO" id="GO:0098796">
    <property type="term" value="C:membrane protein complex"/>
    <property type="evidence" value="ECO:0007669"/>
    <property type="project" value="UniProtKB-ARBA"/>
</dbReference>
<feature type="region of interest" description="Disordered" evidence="10">
    <location>
        <begin position="241"/>
        <end position="294"/>
    </location>
</feature>
<dbReference type="InterPro" id="IPR042128">
    <property type="entry name" value="NuoE_dom"/>
</dbReference>
<evidence type="ECO:0000256" key="3">
    <source>
        <dbReference type="ARBA" id="ARBA00022723"/>
    </source>
</evidence>
<dbReference type="Gene3D" id="1.10.10.1590">
    <property type="entry name" value="NADH-quinone oxidoreductase subunit E"/>
    <property type="match status" value="1"/>
</dbReference>
<dbReference type="InterPro" id="IPR002023">
    <property type="entry name" value="NuoE-like"/>
</dbReference>
<dbReference type="RefSeq" id="WP_234219448.1">
    <property type="nucleotide sequence ID" value="NZ_JAGQAF010000004.1"/>
</dbReference>
<dbReference type="Proteomes" id="UP000813672">
    <property type="component" value="Unassembled WGS sequence"/>
</dbReference>
<evidence type="ECO:0000256" key="7">
    <source>
        <dbReference type="ARBA" id="ARBA00023027"/>
    </source>
</evidence>
<evidence type="ECO:0000256" key="4">
    <source>
        <dbReference type="ARBA" id="ARBA00022967"/>
    </source>
</evidence>
<dbReference type="FunFam" id="3.40.30.10:FF:000022">
    <property type="entry name" value="NADH dehydrogenase flavoprotein 2, mitochondrial"/>
    <property type="match status" value="1"/>
</dbReference>
<dbReference type="CDD" id="cd03064">
    <property type="entry name" value="TRX_Fd_NuoE"/>
    <property type="match status" value="1"/>
</dbReference>
<dbReference type="GO" id="GO:0003954">
    <property type="term" value="F:NADH dehydrogenase activity"/>
    <property type="evidence" value="ECO:0007669"/>
    <property type="project" value="TreeGrafter"/>
</dbReference>
<protein>
    <submittedName>
        <fullName evidence="11">NADH-quinone oxidoreductase subunit E</fullName>
        <ecNumber evidence="11">1.6.5.11</ecNumber>
    </submittedName>
</protein>
<dbReference type="SUPFAM" id="SSF52833">
    <property type="entry name" value="Thioredoxin-like"/>
    <property type="match status" value="1"/>
</dbReference>
<comment type="catalytic activity">
    <reaction evidence="9">
        <text>a quinone + NADH + 5 H(+)(in) = a quinol + NAD(+) + 4 H(+)(out)</text>
        <dbReference type="Rhea" id="RHEA:57888"/>
        <dbReference type="ChEBI" id="CHEBI:15378"/>
        <dbReference type="ChEBI" id="CHEBI:24646"/>
        <dbReference type="ChEBI" id="CHEBI:57540"/>
        <dbReference type="ChEBI" id="CHEBI:57945"/>
        <dbReference type="ChEBI" id="CHEBI:132124"/>
    </reaction>
</comment>
<dbReference type="NCBIfam" id="NF005724">
    <property type="entry name" value="PRK07539.1-4"/>
    <property type="match status" value="1"/>
</dbReference>
<keyword evidence="2" id="KW-0001">2Fe-2S</keyword>
<comment type="caution">
    <text evidence="11">The sequence shown here is derived from an EMBL/GenBank/DDBJ whole genome shotgun (WGS) entry which is preliminary data.</text>
</comment>
<dbReference type="PANTHER" id="PTHR10371">
    <property type="entry name" value="NADH DEHYDROGENASE UBIQUINONE FLAVOPROTEIN 2, MITOCHONDRIAL"/>
    <property type="match status" value="1"/>
</dbReference>
<keyword evidence="4" id="KW-1278">Translocase</keyword>
<evidence type="ECO:0000256" key="6">
    <source>
        <dbReference type="ARBA" id="ARBA00023014"/>
    </source>
</evidence>
<keyword evidence="5" id="KW-0408">Iron</keyword>
<name>A0A9Q3WKG3_9RHOB</name>
<evidence type="ECO:0000256" key="5">
    <source>
        <dbReference type="ARBA" id="ARBA00023004"/>
    </source>
</evidence>
<sequence>MLRRLHPEQPDSFAFTPANQAWAEAQVTKFPEGRQASAVIPLLWRAQEQEGWLTRPAIEAVADMLGMAYIRVLEVASFYFMFQLQPVGTVAHIQICGTTSCMICGAEDLIAVCKEKIADKPHTLSADGKFSWEEVECLGSCTNAPMAQIGKDYYEDLTAKRFGELLDELAAGKVPVPGPQNGRYASEPLKGLTSLTEYDSGKTRYNASVQLATDIGDTVKRIDGTEVPLLTPWIGKDGTVASRAGKVSPPPAPAAPKPAVKQTPKAETKPAPKPKAEPVVKPSTALPGQEDLASRKGTWRYEAEVAETTTDEAGEEQPLTLSAAREGGADDLKLLKGVGPKLEGLLNELGFYHFDQIAAWTPAQVAWVDARLKFKGRIERDGWIDQARQLAAGEETEFAKRAKKDGIYDE</sequence>
<dbReference type="Gene3D" id="1.10.150.20">
    <property type="entry name" value="5' to 3' exonuclease, C-terminal subdomain"/>
    <property type="match status" value="1"/>
</dbReference>
<feature type="compositionally biased region" description="Basic and acidic residues" evidence="10">
    <location>
        <begin position="264"/>
        <end position="278"/>
    </location>
</feature>
<dbReference type="GO" id="GO:1902494">
    <property type="term" value="C:catalytic complex"/>
    <property type="evidence" value="ECO:0007669"/>
    <property type="project" value="UniProtKB-ARBA"/>
</dbReference>
<dbReference type="InterPro" id="IPR041921">
    <property type="entry name" value="NuoE_N"/>
</dbReference>
<dbReference type="FunFam" id="1.10.10.1590:FF:000001">
    <property type="entry name" value="NADH-quinone oxidoreductase subunit E"/>
    <property type="match status" value="1"/>
</dbReference>
<dbReference type="GO" id="GO:0051537">
    <property type="term" value="F:2 iron, 2 sulfur cluster binding"/>
    <property type="evidence" value="ECO:0007669"/>
    <property type="project" value="UniProtKB-KW"/>
</dbReference>
<keyword evidence="3" id="KW-0479">Metal-binding</keyword>
<comment type="cofactor">
    <cofactor evidence="8">
        <name>[2Fe-2S] cluster</name>
        <dbReference type="ChEBI" id="CHEBI:190135"/>
    </cofactor>
</comment>
<dbReference type="PROSITE" id="PS01099">
    <property type="entry name" value="COMPLEX1_24K"/>
    <property type="match status" value="1"/>
</dbReference>
<gene>
    <name evidence="11" type="ORF">KBY27_08845</name>
</gene>
<dbReference type="GO" id="GO:0098662">
    <property type="term" value="P:inorganic cation transmembrane transport"/>
    <property type="evidence" value="ECO:0007669"/>
    <property type="project" value="UniProtKB-ARBA"/>
</dbReference>
<organism evidence="11 12">
    <name type="scientific">Ruegeria pomeroyi</name>
    <dbReference type="NCBI Taxonomy" id="89184"/>
    <lineage>
        <taxon>Bacteria</taxon>
        <taxon>Pseudomonadati</taxon>
        <taxon>Pseudomonadota</taxon>
        <taxon>Alphaproteobacteria</taxon>
        <taxon>Rhodobacterales</taxon>
        <taxon>Roseobacteraceae</taxon>
        <taxon>Ruegeria</taxon>
    </lineage>
</organism>
<evidence type="ECO:0000256" key="9">
    <source>
        <dbReference type="ARBA" id="ARBA00047712"/>
    </source>
</evidence>
<dbReference type="GO" id="GO:0031967">
    <property type="term" value="C:organelle envelope"/>
    <property type="evidence" value="ECO:0007669"/>
    <property type="project" value="UniProtKB-ARBA"/>
</dbReference>
<evidence type="ECO:0000313" key="11">
    <source>
        <dbReference type="EMBL" id="MCE8537564.1"/>
    </source>
</evidence>
<evidence type="ECO:0000256" key="2">
    <source>
        <dbReference type="ARBA" id="ARBA00022714"/>
    </source>
</evidence>
<keyword evidence="11" id="KW-0560">Oxidoreductase</keyword>
<dbReference type="Gene3D" id="3.40.30.10">
    <property type="entry name" value="Glutaredoxin"/>
    <property type="match status" value="1"/>
</dbReference>
<dbReference type="NCBIfam" id="NF009040">
    <property type="entry name" value="PRK12373.1"/>
    <property type="match status" value="1"/>
</dbReference>
<dbReference type="GO" id="GO:0022890">
    <property type="term" value="F:inorganic cation transmembrane transporter activity"/>
    <property type="evidence" value="ECO:0007669"/>
    <property type="project" value="UniProtKB-ARBA"/>
</dbReference>
<dbReference type="Pfam" id="PF01257">
    <property type="entry name" value="2Fe-2S_thioredx"/>
    <property type="match status" value="1"/>
</dbReference>
<dbReference type="PANTHER" id="PTHR10371:SF3">
    <property type="entry name" value="NADH DEHYDROGENASE [UBIQUINONE] FLAVOPROTEIN 2, MITOCHONDRIAL"/>
    <property type="match status" value="1"/>
</dbReference>
<dbReference type="EC" id="1.6.5.11" evidence="11"/>
<dbReference type="InterPro" id="IPR036249">
    <property type="entry name" value="Thioredoxin-like_sf"/>
</dbReference>
<dbReference type="GO" id="GO:0046872">
    <property type="term" value="F:metal ion binding"/>
    <property type="evidence" value="ECO:0007669"/>
    <property type="project" value="UniProtKB-KW"/>
</dbReference>
<dbReference type="GO" id="GO:0031090">
    <property type="term" value="C:organelle membrane"/>
    <property type="evidence" value="ECO:0007669"/>
    <property type="project" value="UniProtKB-ARBA"/>
</dbReference>
<evidence type="ECO:0000256" key="1">
    <source>
        <dbReference type="ARBA" id="ARBA00010643"/>
    </source>
</evidence>
<keyword evidence="7" id="KW-0520">NAD</keyword>
<dbReference type="NCBIfam" id="TIGR01958">
    <property type="entry name" value="nuoE_fam"/>
    <property type="match status" value="1"/>
</dbReference>
<proteinExistence type="inferred from homology"/>
<dbReference type="EMBL" id="JAGQAF010000004">
    <property type="protein sequence ID" value="MCE8537564.1"/>
    <property type="molecule type" value="Genomic_DNA"/>
</dbReference>
<comment type="similarity">
    <text evidence="1">Belongs to the complex I 24 kDa subunit family.</text>
</comment>
<keyword evidence="6" id="KW-0411">Iron-sulfur</keyword>
<dbReference type="GO" id="GO:0008324">
    <property type="term" value="F:monoatomic cation transmembrane transporter activity"/>
    <property type="evidence" value="ECO:0007669"/>
    <property type="project" value="UniProtKB-ARBA"/>
</dbReference>
<evidence type="ECO:0000256" key="10">
    <source>
        <dbReference type="SAM" id="MobiDB-lite"/>
    </source>
</evidence>
<dbReference type="AlphaFoldDB" id="A0A9Q3WKG3"/>
<dbReference type="GO" id="GO:0022804">
    <property type="term" value="F:active transmembrane transporter activity"/>
    <property type="evidence" value="ECO:0007669"/>
    <property type="project" value="UniProtKB-ARBA"/>
</dbReference>
<accession>A0A9Q3WKG3</accession>